<comment type="caution">
    <text evidence="5">The sequence shown here is derived from an EMBL/GenBank/DDBJ whole genome shotgun (WGS) entry which is preliminary data.</text>
</comment>
<evidence type="ECO:0000259" key="4">
    <source>
        <dbReference type="PROSITE" id="PS50041"/>
    </source>
</evidence>
<gene>
    <name evidence="5" type="ORF">BaRGS_00011786</name>
</gene>
<dbReference type="PANTHER" id="PTHR22722">
    <property type="entry name" value="LOW-DENSITY LIPOPROTEIN RECEPTOR-RELATED PROTEIN 2-RELATED"/>
    <property type="match status" value="1"/>
</dbReference>
<comment type="caution">
    <text evidence="2">Lacks conserved residue(s) required for the propagation of feature annotation.</text>
</comment>
<dbReference type="PANTHER" id="PTHR22722:SF5">
    <property type="entry name" value="LOW-DENSITY LIPOPROTEIN RECEPTOR-RELATED PROTEIN 1B"/>
    <property type="match status" value="1"/>
</dbReference>
<dbReference type="InterPro" id="IPR035914">
    <property type="entry name" value="Sperma_CUB_dom_sf"/>
</dbReference>
<feature type="non-terminal residue" evidence="5">
    <location>
        <position position="1"/>
    </location>
</feature>
<dbReference type="CDD" id="cd00037">
    <property type="entry name" value="CLECT"/>
    <property type="match status" value="1"/>
</dbReference>
<dbReference type="InterPro" id="IPR002172">
    <property type="entry name" value="LDrepeatLR_classA_rpt"/>
</dbReference>
<dbReference type="PROSITE" id="PS50041">
    <property type="entry name" value="C_TYPE_LECTIN_2"/>
    <property type="match status" value="1"/>
</dbReference>
<dbReference type="EMBL" id="JACVVK020000062">
    <property type="protein sequence ID" value="KAK7497050.1"/>
    <property type="molecule type" value="Genomic_DNA"/>
</dbReference>
<keyword evidence="1 2" id="KW-1015">Disulfide bond</keyword>
<sequence>LADSTSSPGDSKPHHSAITKDLYTGISQRVWAESISTKASCALQGEDLNSDAIRLITGVSKHVSSEPSGVNLIITTAATASVHHNPIAEPLTMTAATPPPTKTTVSPSETATRINYSPPSTQHKGGDIVLFTGAESGLWRLNFSVCSNLIGPQFKWFQDGDTLETVFELHPDDKRPYQCNLGLSVDPTMHMTVVVEEFEVQGGGGRSPCIPDFAWLTYDDHNQQVGATYPCEESTVIATEPGRDHWHPDLYVDMKMGVNDGVRHAKTNKIPSTLKIFWKFRFYLTYRPGYILVDHVQATSQHAGYVRNFLFNGRRHYSTFTDAFFILRIRASEVLVISFLHFEIDCSEDKLQYYQGELSKTELDRYFGFLPLDISQHFRSRFVWKDTRCGTEPLPPTLYNVTIGIRFYSGTGKTASGFKLHYSIHNATEAPQALGANLFNCSVPYYPSFQQHLQCNLVVQCQGGEDEIDCPYTTADCGLGLIDAGDKCYKYIEERREITWYDAFDKCMEQNARLVTPRTLTEWKGFQEVLQFGMNSSALYVGLQTSESSLGLMYREVWQWADRTMAYFNRALIQSQLPKPACAFLPPVYREIFRTTICGLPMRIGFVLCEFDKHVVANPQYKSLEMNAFTEWEGKFVKCPKGHVVHDFLSCDVASDCSAESYLASCWTPAAGNIHMFVCDASLQTLPYTLVCDHREDCPGGSDEGFCVYHACAQRQCRNGQCVTFDQWCDNMAHCVDGSDEECTLYLQMKGPSTPPPAIVTLDGRGGYVEIVLKP</sequence>
<dbReference type="Gene3D" id="3.10.100.10">
    <property type="entry name" value="Mannose-Binding Protein A, subunit A"/>
    <property type="match status" value="1"/>
</dbReference>
<dbReference type="Gene3D" id="4.10.400.10">
    <property type="entry name" value="Low-density Lipoprotein Receptor"/>
    <property type="match status" value="2"/>
</dbReference>
<evidence type="ECO:0000256" key="1">
    <source>
        <dbReference type="ARBA" id="ARBA00023157"/>
    </source>
</evidence>
<evidence type="ECO:0000256" key="2">
    <source>
        <dbReference type="PROSITE-ProRule" id="PRU00124"/>
    </source>
</evidence>
<feature type="disulfide bond" evidence="2">
    <location>
        <begin position="717"/>
        <end position="735"/>
    </location>
</feature>
<feature type="non-terminal residue" evidence="5">
    <location>
        <position position="775"/>
    </location>
</feature>
<feature type="region of interest" description="Disordered" evidence="3">
    <location>
        <begin position="91"/>
        <end position="110"/>
    </location>
</feature>
<dbReference type="CDD" id="cd00112">
    <property type="entry name" value="LDLa"/>
    <property type="match status" value="2"/>
</dbReference>
<dbReference type="PROSITE" id="PS50068">
    <property type="entry name" value="LDLRA_2"/>
    <property type="match status" value="1"/>
</dbReference>
<dbReference type="InterPro" id="IPR036055">
    <property type="entry name" value="LDL_receptor-like_sf"/>
</dbReference>
<keyword evidence="6" id="KW-1185">Reference proteome</keyword>
<evidence type="ECO:0000256" key="3">
    <source>
        <dbReference type="SAM" id="MobiDB-lite"/>
    </source>
</evidence>
<dbReference type="PRINTS" id="PR00261">
    <property type="entry name" value="LDLRECEPTOR"/>
</dbReference>
<evidence type="ECO:0000313" key="6">
    <source>
        <dbReference type="Proteomes" id="UP001519460"/>
    </source>
</evidence>
<dbReference type="Gene3D" id="2.60.120.290">
    <property type="entry name" value="Spermadhesin, CUB domain"/>
    <property type="match status" value="1"/>
</dbReference>
<dbReference type="SMART" id="SM00034">
    <property type="entry name" value="CLECT"/>
    <property type="match status" value="1"/>
</dbReference>
<accession>A0ABD0LCL3</accession>
<evidence type="ECO:0000313" key="5">
    <source>
        <dbReference type="EMBL" id="KAK7497050.1"/>
    </source>
</evidence>
<dbReference type="SUPFAM" id="SSF56436">
    <property type="entry name" value="C-type lectin-like"/>
    <property type="match status" value="1"/>
</dbReference>
<dbReference type="Proteomes" id="UP001519460">
    <property type="component" value="Unassembled WGS sequence"/>
</dbReference>
<dbReference type="SUPFAM" id="SSF57424">
    <property type="entry name" value="LDL receptor-like module"/>
    <property type="match status" value="2"/>
</dbReference>
<dbReference type="InterPro" id="IPR051221">
    <property type="entry name" value="LDLR-related"/>
</dbReference>
<organism evidence="5 6">
    <name type="scientific">Batillaria attramentaria</name>
    <dbReference type="NCBI Taxonomy" id="370345"/>
    <lineage>
        <taxon>Eukaryota</taxon>
        <taxon>Metazoa</taxon>
        <taxon>Spiralia</taxon>
        <taxon>Lophotrochozoa</taxon>
        <taxon>Mollusca</taxon>
        <taxon>Gastropoda</taxon>
        <taxon>Caenogastropoda</taxon>
        <taxon>Sorbeoconcha</taxon>
        <taxon>Cerithioidea</taxon>
        <taxon>Batillariidae</taxon>
        <taxon>Batillaria</taxon>
    </lineage>
</organism>
<proteinExistence type="predicted"/>
<name>A0ABD0LCL3_9CAEN</name>
<dbReference type="SUPFAM" id="SSF49854">
    <property type="entry name" value="Spermadhesin, CUB domain"/>
    <property type="match status" value="1"/>
</dbReference>
<protein>
    <recommendedName>
        <fullName evidence="4">C-type lectin domain-containing protein</fullName>
    </recommendedName>
</protein>
<feature type="domain" description="C-type lectin" evidence="4">
    <location>
        <begin position="484"/>
        <end position="598"/>
    </location>
</feature>
<reference evidence="5 6" key="1">
    <citation type="journal article" date="2023" name="Sci. Data">
        <title>Genome assembly of the Korean intertidal mud-creeper Batillaria attramentaria.</title>
        <authorList>
            <person name="Patra A.K."/>
            <person name="Ho P.T."/>
            <person name="Jun S."/>
            <person name="Lee S.J."/>
            <person name="Kim Y."/>
            <person name="Won Y.J."/>
        </authorList>
    </citation>
    <scope>NUCLEOTIDE SEQUENCE [LARGE SCALE GENOMIC DNA]</scope>
    <source>
        <strain evidence="5">Wonlab-2016</strain>
    </source>
</reference>
<dbReference type="InterPro" id="IPR001304">
    <property type="entry name" value="C-type_lectin-like"/>
</dbReference>
<dbReference type="SMART" id="SM00192">
    <property type="entry name" value="LDLa"/>
    <property type="match status" value="3"/>
</dbReference>
<dbReference type="InterPro" id="IPR016187">
    <property type="entry name" value="CTDL_fold"/>
</dbReference>
<dbReference type="AlphaFoldDB" id="A0ABD0LCL3"/>
<dbReference type="InterPro" id="IPR016186">
    <property type="entry name" value="C-type_lectin-like/link_sf"/>
</dbReference>